<dbReference type="SUPFAM" id="SSF55174">
    <property type="entry name" value="Alpha-L RNA-binding motif"/>
    <property type="match status" value="1"/>
</dbReference>
<dbReference type="Pfam" id="PF01479">
    <property type="entry name" value="S4"/>
    <property type="match status" value="1"/>
</dbReference>
<evidence type="ECO:0000256" key="5">
    <source>
        <dbReference type="ARBA" id="ARBA00023274"/>
    </source>
</evidence>
<keyword evidence="2 7" id="KW-0699">rRNA-binding</keyword>
<evidence type="ECO:0000256" key="3">
    <source>
        <dbReference type="ARBA" id="ARBA00022884"/>
    </source>
</evidence>
<dbReference type="PROSITE" id="PS00632">
    <property type="entry name" value="RIBOSOMAL_S4"/>
    <property type="match status" value="1"/>
</dbReference>
<dbReference type="Pfam" id="PF00163">
    <property type="entry name" value="Ribosomal_S4"/>
    <property type="match status" value="1"/>
</dbReference>
<dbReference type="Gene3D" id="3.10.290.10">
    <property type="entry name" value="RNA-binding S4 domain"/>
    <property type="match status" value="1"/>
</dbReference>
<dbReference type="Proteomes" id="UP000176609">
    <property type="component" value="Unassembled WGS sequence"/>
</dbReference>
<dbReference type="AlphaFoldDB" id="A0A1F6ANT8"/>
<dbReference type="GO" id="GO:0042274">
    <property type="term" value="P:ribosomal small subunit biogenesis"/>
    <property type="evidence" value="ECO:0007669"/>
    <property type="project" value="TreeGrafter"/>
</dbReference>
<comment type="similarity">
    <text evidence="1 7 8">Belongs to the universal ribosomal protein uS4 family.</text>
</comment>
<dbReference type="NCBIfam" id="TIGR01017">
    <property type="entry name" value="rpsD_bact"/>
    <property type="match status" value="1"/>
</dbReference>
<dbReference type="GO" id="GO:0006412">
    <property type="term" value="P:translation"/>
    <property type="evidence" value="ECO:0007669"/>
    <property type="project" value="UniProtKB-UniRule"/>
</dbReference>
<accession>A0A1F6ANT8</accession>
<dbReference type="GO" id="GO:0015935">
    <property type="term" value="C:small ribosomal subunit"/>
    <property type="evidence" value="ECO:0007669"/>
    <property type="project" value="InterPro"/>
</dbReference>
<keyword evidence="5 7" id="KW-0687">Ribonucleoprotein</keyword>
<gene>
    <name evidence="7" type="primary">rpsD</name>
    <name evidence="11" type="ORF">A2960_05520</name>
</gene>
<evidence type="ECO:0000256" key="6">
    <source>
        <dbReference type="ARBA" id="ARBA00035254"/>
    </source>
</evidence>
<organism evidence="11 12">
    <name type="scientific">Candidatus Gottesmanbacteria bacterium RIFCSPLOWO2_01_FULL_39_12b</name>
    <dbReference type="NCBI Taxonomy" id="1798388"/>
    <lineage>
        <taxon>Bacteria</taxon>
        <taxon>Candidatus Gottesmaniibacteriota</taxon>
    </lineage>
</organism>
<reference evidence="11 12" key="1">
    <citation type="journal article" date="2016" name="Nat. Commun.">
        <title>Thousands of microbial genomes shed light on interconnected biogeochemical processes in an aquifer system.</title>
        <authorList>
            <person name="Anantharaman K."/>
            <person name="Brown C.T."/>
            <person name="Hug L.A."/>
            <person name="Sharon I."/>
            <person name="Castelle C.J."/>
            <person name="Probst A.J."/>
            <person name="Thomas B.C."/>
            <person name="Singh A."/>
            <person name="Wilkins M.J."/>
            <person name="Karaoz U."/>
            <person name="Brodie E.L."/>
            <person name="Williams K.H."/>
            <person name="Hubbard S.S."/>
            <person name="Banfield J.F."/>
        </authorList>
    </citation>
    <scope>NUCLEOTIDE SEQUENCE [LARGE SCALE GENOMIC DNA]</scope>
</reference>
<evidence type="ECO:0000313" key="12">
    <source>
        <dbReference type="Proteomes" id="UP000176609"/>
    </source>
</evidence>
<protein>
    <recommendedName>
        <fullName evidence="6 7">Small ribosomal subunit protein uS4</fullName>
    </recommendedName>
</protein>
<dbReference type="HAMAP" id="MF_01306_B">
    <property type="entry name" value="Ribosomal_uS4_B"/>
    <property type="match status" value="1"/>
</dbReference>
<dbReference type="PROSITE" id="PS50889">
    <property type="entry name" value="S4"/>
    <property type="match status" value="1"/>
</dbReference>
<dbReference type="InterPro" id="IPR001912">
    <property type="entry name" value="Ribosomal_uS4_N"/>
</dbReference>
<dbReference type="FunFam" id="3.10.290.10:FF:000001">
    <property type="entry name" value="30S ribosomal protein S4"/>
    <property type="match status" value="1"/>
</dbReference>
<evidence type="ECO:0000256" key="1">
    <source>
        <dbReference type="ARBA" id="ARBA00007465"/>
    </source>
</evidence>
<name>A0A1F6ANT8_9BACT</name>
<feature type="domain" description="RNA-binding S4" evidence="9">
    <location>
        <begin position="99"/>
        <end position="163"/>
    </location>
</feature>
<dbReference type="InterPro" id="IPR036986">
    <property type="entry name" value="S4_RNA-bd_sf"/>
</dbReference>
<dbReference type="PANTHER" id="PTHR11831:SF4">
    <property type="entry name" value="SMALL RIBOSOMAL SUBUNIT PROTEIN US4M"/>
    <property type="match status" value="1"/>
</dbReference>
<evidence type="ECO:0000259" key="9">
    <source>
        <dbReference type="SMART" id="SM00363"/>
    </source>
</evidence>
<evidence type="ECO:0000256" key="7">
    <source>
        <dbReference type="HAMAP-Rule" id="MF_01306"/>
    </source>
</evidence>
<dbReference type="InterPro" id="IPR002942">
    <property type="entry name" value="S4_RNA-bd"/>
</dbReference>
<dbReference type="CDD" id="cd00165">
    <property type="entry name" value="S4"/>
    <property type="match status" value="1"/>
</dbReference>
<dbReference type="GO" id="GO:0003735">
    <property type="term" value="F:structural constituent of ribosome"/>
    <property type="evidence" value="ECO:0007669"/>
    <property type="project" value="InterPro"/>
</dbReference>
<dbReference type="GO" id="GO:0019843">
    <property type="term" value="F:rRNA binding"/>
    <property type="evidence" value="ECO:0007669"/>
    <property type="project" value="UniProtKB-UniRule"/>
</dbReference>
<comment type="caution">
    <text evidence="11">The sequence shown here is derived from an EMBL/GenBank/DDBJ whole genome shotgun (WGS) entry which is preliminary data.</text>
</comment>
<dbReference type="NCBIfam" id="NF003717">
    <property type="entry name" value="PRK05327.1"/>
    <property type="match status" value="1"/>
</dbReference>
<evidence type="ECO:0000259" key="10">
    <source>
        <dbReference type="SMART" id="SM01390"/>
    </source>
</evidence>
<feature type="domain" description="Small ribosomal subunit protein uS4 N-terminal" evidence="10">
    <location>
        <begin position="3"/>
        <end position="98"/>
    </location>
</feature>
<evidence type="ECO:0000256" key="4">
    <source>
        <dbReference type="ARBA" id="ARBA00022980"/>
    </source>
</evidence>
<dbReference type="FunFam" id="1.10.1050.10:FF:000001">
    <property type="entry name" value="30S ribosomal protein S4"/>
    <property type="match status" value="1"/>
</dbReference>
<keyword evidence="4 7" id="KW-0689">Ribosomal protein</keyword>
<evidence type="ECO:0000256" key="8">
    <source>
        <dbReference type="RuleBase" id="RU003699"/>
    </source>
</evidence>
<dbReference type="PANTHER" id="PTHR11831">
    <property type="entry name" value="30S 40S RIBOSOMAL PROTEIN"/>
    <property type="match status" value="1"/>
</dbReference>
<comment type="subunit">
    <text evidence="7">Part of the 30S ribosomal subunit. Contacts protein S5. The interaction surface between S4 and S5 is involved in control of translational fidelity.</text>
</comment>
<dbReference type="SMART" id="SM01390">
    <property type="entry name" value="Ribosomal_S4"/>
    <property type="match status" value="1"/>
</dbReference>
<evidence type="ECO:0000256" key="2">
    <source>
        <dbReference type="ARBA" id="ARBA00022730"/>
    </source>
</evidence>
<proteinExistence type="inferred from homology"/>
<dbReference type="Gene3D" id="1.10.1050.10">
    <property type="entry name" value="Ribosomal Protein S4 Delta 41, Chain A, domain 1"/>
    <property type="match status" value="1"/>
</dbReference>
<comment type="function">
    <text evidence="7">One of the primary rRNA binding proteins, it binds directly to 16S rRNA where it nucleates assembly of the body of the 30S subunit.</text>
</comment>
<dbReference type="SMART" id="SM00363">
    <property type="entry name" value="S4"/>
    <property type="match status" value="1"/>
</dbReference>
<dbReference type="InterPro" id="IPR022801">
    <property type="entry name" value="Ribosomal_uS4"/>
</dbReference>
<evidence type="ECO:0000313" key="11">
    <source>
        <dbReference type="EMBL" id="OGG26328.1"/>
    </source>
</evidence>
<dbReference type="InterPro" id="IPR018079">
    <property type="entry name" value="Ribosomal_uS4_CS"/>
</dbReference>
<keyword evidence="3 7" id="KW-0694">RNA-binding</keyword>
<comment type="function">
    <text evidence="7">With S5 and S12 plays an important role in translational accuracy.</text>
</comment>
<dbReference type="InterPro" id="IPR005709">
    <property type="entry name" value="Ribosomal_uS4_bac-type"/>
</dbReference>
<dbReference type="EMBL" id="MFJR01000011">
    <property type="protein sequence ID" value="OGG26328.1"/>
    <property type="molecule type" value="Genomic_DNA"/>
</dbReference>
<sequence>MARYTGPKNRLARREGTDLGLKIPGTSAYAQLLRRLKIPPGQHGQKGKRKFSDYGIQLREKQKVKRMYGLLERQFRKYFEEASKEIGNTGDALLTLLERRLDNCLYRLNLAPTRASARQFISHNHVQVDGKRVNIPSFLVRPGMVITFKQKMLESPLVKKQLEDKDPKLVSWLGRKGPVGKILSLPARGEIYEDINEQLIIEFYSR</sequence>